<keyword evidence="6" id="KW-1185">Reference proteome</keyword>
<evidence type="ECO:0000256" key="1">
    <source>
        <dbReference type="ARBA" id="ARBA00023015"/>
    </source>
</evidence>
<dbReference type="PRINTS" id="PR00598">
    <property type="entry name" value="HTHMARR"/>
</dbReference>
<evidence type="ECO:0000256" key="2">
    <source>
        <dbReference type="ARBA" id="ARBA00023125"/>
    </source>
</evidence>
<evidence type="ECO:0000313" key="6">
    <source>
        <dbReference type="Proteomes" id="UP000763557"/>
    </source>
</evidence>
<comment type="caution">
    <text evidence="5">The sequence shown here is derived from an EMBL/GenBank/DDBJ whole genome shotgun (WGS) entry which is preliminary data.</text>
</comment>
<dbReference type="Proteomes" id="UP000763557">
    <property type="component" value="Unassembled WGS sequence"/>
</dbReference>
<dbReference type="PROSITE" id="PS50995">
    <property type="entry name" value="HTH_MARR_2"/>
    <property type="match status" value="1"/>
</dbReference>
<dbReference type="SUPFAM" id="SSF46785">
    <property type="entry name" value="Winged helix' DNA-binding domain"/>
    <property type="match status" value="1"/>
</dbReference>
<dbReference type="SMART" id="SM00347">
    <property type="entry name" value="HTH_MARR"/>
    <property type="match status" value="1"/>
</dbReference>
<dbReference type="InterPro" id="IPR036390">
    <property type="entry name" value="WH_DNA-bd_sf"/>
</dbReference>
<evidence type="ECO:0000256" key="3">
    <source>
        <dbReference type="ARBA" id="ARBA00023163"/>
    </source>
</evidence>
<feature type="domain" description="HTH marR-type" evidence="4">
    <location>
        <begin position="1"/>
        <end position="130"/>
    </location>
</feature>
<dbReference type="InterPro" id="IPR011991">
    <property type="entry name" value="ArsR-like_HTH"/>
</dbReference>
<accession>A0ABX2F3Q7</accession>
<name>A0ABX2F3Q7_9PSEU</name>
<protein>
    <submittedName>
        <fullName evidence="5">Transcriptional regulator SlyA</fullName>
    </submittedName>
</protein>
<gene>
    <name evidence="5" type="ORF">GC106_31800</name>
</gene>
<dbReference type="EMBL" id="JAAATY010000008">
    <property type="protein sequence ID" value="NRN65963.1"/>
    <property type="molecule type" value="Genomic_DNA"/>
</dbReference>
<dbReference type="Pfam" id="PF01047">
    <property type="entry name" value="MarR"/>
    <property type="match status" value="1"/>
</dbReference>
<keyword evidence="3" id="KW-0804">Transcription</keyword>
<dbReference type="PANTHER" id="PTHR42756:SF1">
    <property type="entry name" value="TRANSCRIPTIONAL REPRESSOR OF EMRAB OPERON"/>
    <property type="match status" value="1"/>
</dbReference>
<sequence>MGLTVARTAKVLGRAFDDVLAETGGSLSTWTILFALKTSATASQRELAEAAAIQGATLTHHLNGLEADGLVTRRRDPANRRVHLVELTEAGEALWQRLVRVAQDFDARLRDGISDSEVHVLEQVLNRLQHNAFQQA</sequence>
<reference evidence="5 6" key="1">
    <citation type="submission" date="2020-01" db="EMBL/GenBank/DDBJ databases">
        <title>Kibdelosporangium persica a novel Actinomycetes from a hot desert in Iran.</title>
        <authorList>
            <person name="Safaei N."/>
            <person name="Zaburannyi N."/>
            <person name="Mueller R."/>
            <person name="Wink J."/>
        </authorList>
    </citation>
    <scope>NUCLEOTIDE SEQUENCE [LARGE SCALE GENOMIC DNA]</scope>
    <source>
        <strain evidence="5 6">4NS15</strain>
    </source>
</reference>
<organism evidence="5 6">
    <name type="scientific">Kibdelosporangium persicum</name>
    <dbReference type="NCBI Taxonomy" id="2698649"/>
    <lineage>
        <taxon>Bacteria</taxon>
        <taxon>Bacillati</taxon>
        <taxon>Actinomycetota</taxon>
        <taxon>Actinomycetes</taxon>
        <taxon>Pseudonocardiales</taxon>
        <taxon>Pseudonocardiaceae</taxon>
        <taxon>Kibdelosporangium</taxon>
    </lineage>
</organism>
<dbReference type="PANTHER" id="PTHR42756">
    <property type="entry name" value="TRANSCRIPTIONAL REGULATOR, MARR"/>
    <property type="match status" value="1"/>
</dbReference>
<proteinExistence type="predicted"/>
<dbReference type="Gene3D" id="1.10.10.10">
    <property type="entry name" value="Winged helix-like DNA-binding domain superfamily/Winged helix DNA-binding domain"/>
    <property type="match status" value="1"/>
</dbReference>
<dbReference type="CDD" id="cd00090">
    <property type="entry name" value="HTH_ARSR"/>
    <property type="match status" value="1"/>
</dbReference>
<dbReference type="InterPro" id="IPR000835">
    <property type="entry name" value="HTH_MarR-typ"/>
</dbReference>
<evidence type="ECO:0000313" key="5">
    <source>
        <dbReference type="EMBL" id="NRN65963.1"/>
    </source>
</evidence>
<dbReference type="InterPro" id="IPR036388">
    <property type="entry name" value="WH-like_DNA-bd_sf"/>
</dbReference>
<keyword evidence="1" id="KW-0805">Transcription regulation</keyword>
<evidence type="ECO:0000259" key="4">
    <source>
        <dbReference type="PROSITE" id="PS50995"/>
    </source>
</evidence>
<keyword evidence="2" id="KW-0238">DNA-binding</keyword>